<sequence>MAIAKIKHIFKKYPILANSVVYGTLYTGAEFSQQTYTKKIAANPSEDYDVKGLARFSLFGSTIGANVLYQWYRWLDGKYVGTATLTIVKKMALDQFVLTPPLIASFYLFMSIMEQKQDVFEECRNKLLPTFMTSCVFWLPAQGINFLFIPPAARVVYVGSCAFIWVNVICWFKRQDYSKTKED</sequence>
<dbReference type="AlphaFoldDB" id="A0AAN9VBX9"/>
<feature type="transmembrane region" description="Helical" evidence="6">
    <location>
        <begin position="155"/>
        <end position="172"/>
    </location>
</feature>
<evidence type="ECO:0000256" key="4">
    <source>
        <dbReference type="ARBA" id="ARBA00022989"/>
    </source>
</evidence>
<dbReference type="Proteomes" id="UP001378592">
    <property type="component" value="Unassembled WGS sequence"/>
</dbReference>
<accession>A0AAN9VBX9</accession>
<evidence type="ECO:0000256" key="6">
    <source>
        <dbReference type="RuleBase" id="RU363053"/>
    </source>
</evidence>
<gene>
    <name evidence="7" type="ORF">R5R35_010709</name>
</gene>
<keyword evidence="4 6" id="KW-1133">Transmembrane helix</keyword>
<dbReference type="EMBL" id="JAZDUA010000473">
    <property type="protein sequence ID" value="KAK7792086.1"/>
    <property type="molecule type" value="Genomic_DNA"/>
</dbReference>
<evidence type="ECO:0000256" key="3">
    <source>
        <dbReference type="ARBA" id="ARBA00022692"/>
    </source>
</evidence>
<dbReference type="PANTHER" id="PTHR11266:SF85">
    <property type="entry name" value="MPV17-LIKE PROTEIN"/>
    <property type="match status" value="1"/>
</dbReference>
<feature type="transmembrane region" description="Helical" evidence="6">
    <location>
        <begin position="92"/>
        <end position="110"/>
    </location>
</feature>
<protein>
    <recommendedName>
        <fullName evidence="9">Mpv17-like protein</fullName>
    </recommendedName>
</protein>
<reference evidence="7 8" key="1">
    <citation type="submission" date="2024-03" db="EMBL/GenBank/DDBJ databases">
        <title>The genome assembly and annotation of the cricket Gryllus longicercus Weissman &amp; Gray.</title>
        <authorList>
            <person name="Szrajer S."/>
            <person name="Gray D."/>
            <person name="Ylla G."/>
        </authorList>
    </citation>
    <scope>NUCLEOTIDE SEQUENCE [LARGE SCALE GENOMIC DNA]</scope>
    <source>
        <strain evidence="7">DAG 2021-001</strain>
        <tissue evidence="7">Whole body minus gut</tissue>
    </source>
</reference>
<evidence type="ECO:0000313" key="8">
    <source>
        <dbReference type="Proteomes" id="UP001378592"/>
    </source>
</evidence>
<evidence type="ECO:0000256" key="2">
    <source>
        <dbReference type="ARBA" id="ARBA00006824"/>
    </source>
</evidence>
<comment type="subcellular location">
    <subcellularLocation>
        <location evidence="1">Membrane</location>
        <topology evidence="1">Multi-pass membrane protein</topology>
    </subcellularLocation>
</comment>
<evidence type="ECO:0008006" key="9">
    <source>
        <dbReference type="Google" id="ProtNLM"/>
    </source>
</evidence>
<keyword evidence="8" id="KW-1185">Reference proteome</keyword>
<dbReference type="PANTHER" id="PTHR11266">
    <property type="entry name" value="PEROXISOMAL MEMBRANE PROTEIN 2, PXMP2 MPV17"/>
    <property type="match status" value="1"/>
</dbReference>
<organism evidence="7 8">
    <name type="scientific">Gryllus longicercus</name>
    <dbReference type="NCBI Taxonomy" id="2509291"/>
    <lineage>
        <taxon>Eukaryota</taxon>
        <taxon>Metazoa</taxon>
        <taxon>Ecdysozoa</taxon>
        <taxon>Arthropoda</taxon>
        <taxon>Hexapoda</taxon>
        <taxon>Insecta</taxon>
        <taxon>Pterygota</taxon>
        <taxon>Neoptera</taxon>
        <taxon>Polyneoptera</taxon>
        <taxon>Orthoptera</taxon>
        <taxon>Ensifera</taxon>
        <taxon>Gryllidea</taxon>
        <taxon>Grylloidea</taxon>
        <taxon>Gryllidae</taxon>
        <taxon>Gryllinae</taxon>
        <taxon>Gryllus</taxon>
    </lineage>
</organism>
<name>A0AAN9VBX9_9ORTH</name>
<evidence type="ECO:0000256" key="1">
    <source>
        <dbReference type="ARBA" id="ARBA00004141"/>
    </source>
</evidence>
<dbReference type="InterPro" id="IPR007248">
    <property type="entry name" value="Mpv17_PMP22"/>
</dbReference>
<feature type="transmembrane region" description="Helical" evidence="6">
    <location>
        <begin position="53"/>
        <end position="72"/>
    </location>
</feature>
<feature type="transmembrane region" description="Helical" evidence="6">
    <location>
        <begin position="131"/>
        <end position="149"/>
    </location>
</feature>
<comment type="similarity">
    <text evidence="2 6">Belongs to the peroxisomal membrane protein PXMP2/4 family.</text>
</comment>
<keyword evidence="5 6" id="KW-0472">Membrane</keyword>
<evidence type="ECO:0000256" key="5">
    <source>
        <dbReference type="ARBA" id="ARBA00023136"/>
    </source>
</evidence>
<proteinExistence type="inferred from homology"/>
<dbReference type="Pfam" id="PF04117">
    <property type="entry name" value="Mpv17_PMP22"/>
    <property type="match status" value="1"/>
</dbReference>
<dbReference type="GO" id="GO:0005739">
    <property type="term" value="C:mitochondrion"/>
    <property type="evidence" value="ECO:0007669"/>
    <property type="project" value="TreeGrafter"/>
</dbReference>
<dbReference type="GO" id="GO:0016020">
    <property type="term" value="C:membrane"/>
    <property type="evidence" value="ECO:0007669"/>
    <property type="project" value="UniProtKB-SubCell"/>
</dbReference>
<evidence type="ECO:0000313" key="7">
    <source>
        <dbReference type="EMBL" id="KAK7792086.1"/>
    </source>
</evidence>
<keyword evidence="3 6" id="KW-0812">Transmembrane</keyword>
<comment type="caution">
    <text evidence="7">The sequence shown here is derived from an EMBL/GenBank/DDBJ whole genome shotgun (WGS) entry which is preliminary data.</text>
</comment>